<name>A0A1J5P5F9_9ZZZZ</name>
<proteinExistence type="predicted"/>
<organism evidence="1">
    <name type="scientific">mine drainage metagenome</name>
    <dbReference type="NCBI Taxonomy" id="410659"/>
    <lineage>
        <taxon>unclassified sequences</taxon>
        <taxon>metagenomes</taxon>
        <taxon>ecological metagenomes</taxon>
    </lineage>
</organism>
<sequence length="93" mass="10239">MLQVQRHAALVAVERLKKLAIPRPKHIRPHRSADIAALGGVFDLDHLRAEVGEQHRAERAGAILLDGDHRDAIQWQGALALGHAPPPRSDCVR</sequence>
<evidence type="ECO:0000313" key="1">
    <source>
        <dbReference type="EMBL" id="OIQ63047.1"/>
    </source>
</evidence>
<dbReference type="EMBL" id="MLJW01009359">
    <property type="protein sequence ID" value="OIQ63047.1"/>
    <property type="molecule type" value="Genomic_DNA"/>
</dbReference>
<comment type="caution">
    <text evidence="1">The sequence shown here is derived from an EMBL/GenBank/DDBJ whole genome shotgun (WGS) entry which is preliminary data.</text>
</comment>
<accession>A0A1J5P5F9</accession>
<gene>
    <name evidence="1" type="ORF">GALL_554170</name>
</gene>
<dbReference type="AlphaFoldDB" id="A0A1J5P5F9"/>
<reference evidence="1" key="1">
    <citation type="submission" date="2016-10" db="EMBL/GenBank/DDBJ databases">
        <title>Sequence of Gallionella enrichment culture.</title>
        <authorList>
            <person name="Poehlein A."/>
            <person name="Muehling M."/>
            <person name="Daniel R."/>
        </authorList>
    </citation>
    <scope>NUCLEOTIDE SEQUENCE</scope>
</reference>
<protein>
    <submittedName>
        <fullName evidence="1">Uncharacterized protein</fullName>
    </submittedName>
</protein>